<evidence type="ECO:0000313" key="2">
    <source>
        <dbReference type="Proteomes" id="UP000499080"/>
    </source>
</evidence>
<dbReference type="EMBL" id="BGPR01000011">
    <property type="protein sequence ID" value="GBL77098.1"/>
    <property type="molecule type" value="Genomic_DNA"/>
</dbReference>
<dbReference type="Proteomes" id="UP000499080">
    <property type="component" value="Unassembled WGS sequence"/>
</dbReference>
<evidence type="ECO:0000313" key="1">
    <source>
        <dbReference type="EMBL" id="GBL77098.1"/>
    </source>
</evidence>
<accession>A0A4Y2ABF0</accession>
<reference evidence="1 2" key="1">
    <citation type="journal article" date="2019" name="Sci. Rep.">
        <title>Orb-weaving spider Araneus ventricosus genome elucidates the spidroin gene catalogue.</title>
        <authorList>
            <person name="Kono N."/>
            <person name="Nakamura H."/>
            <person name="Ohtoshi R."/>
            <person name="Moran D.A.P."/>
            <person name="Shinohara A."/>
            <person name="Yoshida Y."/>
            <person name="Fujiwara M."/>
            <person name="Mori M."/>
            <person name="Tomita M."/>
            <person name="Arakawa K."/>
        </authorList>
    </citation>
    <scope>NUCLEOTIDE SEQUENCE [LARGE SCALE GENOMIC DNA]</scope>
</reference>
<sequence>MVWSKSLGLGNGELLNFDTRCHRRSIAYVGLLHVKSAVVYKKPLCSCGVEAWIVRCSWMLAQGGTQIVPPCHIGTGGSKNIPPCIITHQKGGTLLITSCLKELKSGGAGVVRKFGDREPV</sequence>
<keyword evidence="2" id="KW-1185">Reference proteome</keyword>
<name>A0A4Y2ABF0_ARAVE</name>
<protein>
    <submittedName>
        <fullName evidence="1">Uncharacterized protein</fullName>
    </submittedName>
</protein>
<comment type="caution">
    <text evidence="1">The sequence shown here is derived from an EMBL/GenBank/DDBJ whole genome shotgun (WGS) entry which is preliminary data.</text>
</comment>
<dbReference type="AlphaFoldDB" id="A0A4Y2ABF0"/>
<organism evidence="1 2">
    <name type="scientific">Araneus ventricosus</name>
    <name type="common">Orbweaver spider</name>
    <name type="synonym">Epeira ventricosa</name>
    <dbReference type="NCBI Taxonomy" id="182803"/>
    <lineage>
        <taxon>Eukaryota</taxon>
        <taxon>Metazoa</taxon>
        <taxon>Ecdysozoa</taxon>
        <taxon>Arthropoda</taxon>
        <taxon>Chelicerata</taxon>
        <taxon>Arachnida</taxon>
        <taxon>Araneae</taxon>
        <taxon>Araneomorphae</taxon>
        <taxon>Entelegynae</taxon>
        <taxon>Araneoidea</taxon>
        <taxon>Araneidae</taxon>
        <taxon>Araneus</taxon>
    </lineage>
</organism>
<proteinExistence type="predicted"/>
<gene>
    <name evidence="1" type="ORF">AVEN_12740_1</name>
</gene>